<dbReference type="GeneID" id="63823614"/>
<dbReference type="OrthoDB" id="3032100at2759"/>
<organism evidence="1 2">
    <name type="scientific">Laetiporus sulphureus 93-53</name>
    <dbReference type="NCBI Taxonomy" id="1314785"/>
    <lineage>
        <taxon>Eukaryota</taxon>
        <taxon>Fungi</taxon>
        <taxon>Dikarya</taxon>
        <taxon>Basidiomycota</taxon>
        <taxon>Agaricomycotina</taxon>
        <taxon>Agaricomycetes</taxon>
        <taxon>Polyporales</taxon>
        <taxon>Laetiporus</taxon>
    </lineage>
</organism>
<evidence type="ECO:0000313" key="1">
    <source>
        <dbReference type="EMBL" id="KZT02988.1"/>
    </source>
</evidence>
<name>A0A165CKS7_9APHY</name>
<evidence type="ECO:0000313" key="2">
    <source>
        <dbReference type="Proteomes" id="UP000076871"/>
    </source>
</evidence>
<keyword evidence="2" id="KW-1185">Reference proteome</keyword>
<accession>A0A165CKS7</accession>
<gene>
    <name evidence="1" type="ORF">LAESUDRAFT_705368</name>
</gene>
<dbReference type="EMBL" id="KV427648">
    <property type="protein sequence ID" value="KZT02988.1"/>
    <property type="molecule type" value="Genomic_DNA"/>
</dbReference>
<dbReference type="Proteomes" id="UP000076871">
    <property type="component" value="Unassembled WGS sequence"/>
</dbReference>
<protein>
    <submittedName>
        <fullName evidence="1">Uncharacterized protein</fullName>
    </submittedName>
</protein>
<dbReference type="RefSeq" id="XP_040760728.1">
    <property type="nucleotide sequence ID" value="XM_040906585.1"/>
</dbReference>
<proteinExistence type="predicted"/>
<dbReference type="InParanoid" id="A0A165CKS7"/>
<reference evidence="1 2" key="1">
    <citation type="journal article" date="2016" name="Mol. Biol. Evol.">
        <title>Comparative Genomics of Early-Diverging Mushroom-Forming Fungi Provides Insights into the Origins of Lignocellulose Decay Capabilities.</title>
        <authorList>
            <person name="Nagy L.G."/>
            <person name="Riley R."/>
            <person name="Tritt A."/>
            <person name="Adam C."/>
            <person name="Daum C."/>
            <person name="Floudas D."/>
            <person name="Sun H."/>
            <person name="Yadav J.S."/>
            <person name="Pangilinan J."/>
            <person name="Larsson K.H."/>
            <person name="Matsuura K."/>
            <person name="Barry K."/>
            <person name="Labutti K."/>
            <person name="Kuo R."/>
            <person name="Ohm R.A."/>
            <person name="Bhattacharya S.S."/>
            <person name="Shirouzu T."/>
            <person name="Yoshinaga Y."/>
            <person name="Martin F.M."/>
            <person name="Grigoriev I.V."/>
            <person name="Hibbett D.S."/>
        </authorList>
    </citation>
    <scope>NUCLEOTIDE SEQUENCE [LARGE SCALE GENOMIC DNA]</scope>
    <source>
        <strain evidence="1 2">93-53</strain>
    </source>
</reference>
<dbReference type="AlphaFoldDB" id="A0A165CKS7"/>
<sequence>MPDVTVRNETPEQLNVAFRFVAPASWTNCLRSGDSWHTHLPSTPFTIEVRVDTEQNHFSAEDSARTAVDISTGWLAGTASVVGGFMGSFVGGAAAGPLMGHAMAAGARFAQNADGMVITVGGVWIPFHNKTFAIRFDEGQGYSLWDVDENRKMS</sequence>